<reference evidence="5" key="1">
    <citation type="submission" date="2023-07" db="EMBL/GenBank/DDBJ databases">
        <authorList>
            <consortium name="AG Swart"/>
            <person name="Singh M."/>
            <person name="Singh A."/>
            <person name="Seah K."/>
            <person name="Emmerich C."/>
        </authorList>
    </citation>
    <scope>NUCLEOTIDE SEQUENCE</scope>
    <source>
        <strain evidence="5">DP1</strain>
    </source>
</reference>
<dbReference type="PANTHER" id="PTHR12103:SF38">
    <property type="entry name" value="5'-NUCLEOTIDASE DOMAIN-CONTAINING PROTEIN 1"/>
    <property type="match status" value="1"/>
</dbReference>
<evidence type="ECO:0000256" key="1">
    <source>
        <dbReference type="ARBA" id="ARBA00009589"/>
    </source>
</evidence>
<name>A0AAD1UKR9_EUPCR</name>
<dbReference type="GO" id="GO:0008253">
    <property type="term" value="F:5'-nucleotidase activity"/>
    <property type="evidence" value="ECO:0007669"/>
    <property type="project" value="TreeGrafter"/>
</dbReference>
<dbReference type="SUPFAM" id="SSF56784">
    <property type="entry name" value="HAD-like"/>
    <property type="match status" value="1"/>
</dbReference>
<dbReference type="Gene3D" id="3.40.50.1000">
    <property type="entry name" value="HAD superfamily/HAD-like"/>
    <property type="match status" value="1"/>
</dbReference>
<evidence type="ECO:0000256" key="4">
    <source>
        <dbReference type="ARBA" id="ARBA00022842"/>
    </source>
</evidence>
<keyword evidence="6" id="KW-1185">Reference proteome</keyword>
<evidence type="ECO:0000313" key="5">
    <source>
        <dbReference type="EMBL" id="CAI2368602.1"/>
    </source>
</evidence>
<dbReference type="AlphaFoldDB" id="A0AAD1UKR9"/>
<evidence type="ECO:0008006" key="7">
    <source>
        <dbReference type="Google" id="ProtNLM"/>
    </source>
</evidence>
<accession>A0AAD1UKR9</accession>
<dbReference type="Proteomes" id="UP001295684">
    <property type="component" value="Unassembled WGS sequence"/>
</dbReference>
<evidence type="ECO:0000313" key="6">
    <source>
        <dbReference type="Proteomes" id="UP001295684"/>
    </source>
</evidence>
<dbReference type="GO" id="GO:0046872">
    <property type="term" value="F:metal ion binding"/>
    <property type="evidence" value="ECO:0007669"/>
    <property type="project" value="UniProtKB-KW"/>
</dbReference>
<dbReference type="InterPro" id="IPR008380">
    <property type="entry name" value="HAD-SF_hydro_IG_5-nucl"/>
</dbReference>
<comment type="caution">
    <text evidence="5">The sequence shown here is derived from an EMBL/GenBank/DDBJ whole genome shotgun (WGS) entry which is preliminary data.</text>
</comment>
<dbReference type="InterPro" id="IPR023214">
    <property type="entry name" value="HAD_sf"/>
</dbReference>
<protein>
    <recommendedName>
        <fullName evidence="7">5'-nucleotidase</fullName>
    </recommendedName>
</protein>
<dbReference type="PANTHER" id="PTHR12103">
    <property type="entry name" value="5'-NUCLEOTIDASE DOMAIN-CONTAINING"/>
    <property type="match status" value="1"/>
</dbReference>
<evidence type="ECO:0000256" key="3">
    <source>
        <dbReference type="ARBA" id="ARBA00022801"/>
    </source>
</evidence>
<sequence length="424" mass="49567">MEDHTPTYVTASNLLTDISQLEPFDVVGFDADHTLVKYNVVALSKMIDDCHLKTIVKDCDGYPHNISDMFDEELSHFPFNGATFDMNTSLLVKISEDKRVMVAYKGFTKLNENEIENIYGKDRIFHKEYDVWNYRSLDKGYIGFHTYFDTSSVTLCAKLMELKLQGAINKTNEEIINDIITCVTSCYANYNEERCYRIADFGYFFPEVVRNTDKYIQKREDFRDILKQLKELDKKLFIATNSHAEYTDLIMTRSIGEDWKSFFDFIASNCGKPAFFDKIEDTQKFYRCDYNSPTLKGKKCEVDDLEDTHIYLEGNCKDLENYFKKLVGKEEINVAFFGDHFITDAALSDLHENWKGITIMEELNHEQMKQEEESQLLNYQKYWGSFFGGEINKVWYKNAWVKFAEGHSSFVLPLMKDLGRLLIK</sequence>
<keyword evidence="2" id="KW-0479">Metal-binding</keyword>
<dbReference type="EMBL" id="CAMPGE010009738">
    <property type="protein sequence ID" value="CAI2368602.1"/>
    <property type="molecule type" value="Genomic_DNA"/>
</dbReference>
<organism evidence="5 6">
    <name type="scientific">Euplotes crassus</name>
    <dbReference type="NCBI Taxonomy" id="5936"/>
    <lineage>
        <taxon>Eukaryota</taxon>
        <taxon>Sar</taxon>
        <taxon>Alveolata</taxon>
        <taxon>Ciliophora</taxon>
        <taxon>Intramacronucleata</taxon>
        <taxon>Spirotrichea</taxon>
        <taxon>Hypotrichia</taxon>
        <taxon>Euplotida</taxon>
        <taxon>Euplotidae</taxon>
        <taxon>Moneuplotes</taxon>
    </lineage>
</organism>
<dbReference type="Pfam" id="PF05761">
    <property type="entry name" value="5_nucleotid"/>
    <property type="match status" value="1"/>
</dbReference>
<keyword evidence="3" id="KW-0378">Hydrolase</keyword>
<evidence type="ECO:0000256" key="2">
    <source>
        <dbReference type="ARBA" id="ARBA00022723"/>
    </source>
</evidence>
<dbReference type="InterPro" id="IPR036412">
    <property type="entry name" value="HAD-like_sf"/>
</dbReference>
<gene>
    <name evidence="5" type="ORF">ECRASSUSDP1_LOCUS9898</name>
</gene>
<proteinExistence type="inferred from homology"/>
<keyword evidence="4" id="KW-0460">Magnesium</keyword>
<comment type="similarity">
    <text evidence="1">Belongs to the 5'(3')-deoxyribonucleotidase family.</text>
</comment>